<dbReference type="KEGG" id="cja:CJA_2533"/>
<dbReference type="PANTHER" id="PTHR30572">
    <property type="entry name" value="MEMBRANE COMPONENT OF TRANSPORTER-RELATED"/>
    <property type="match status" value="1"/>
</dbReference>
<keyword evidence="2" id="KW-0813">Transport</keyword>
<evidence type="ECO:0000256" key="10">
    <source>
        <dbReference type="ARBA" id="ARBA00023136"/>
    </source>
</evidence>
<dbReference type="InterPro" id="IPR017871">
    <property type="entry name" value="ABC_transporter-like_CS"/>
</dbReference>
<evidence type="ECO:0000256" key="3">
    <source>
        <dbReference type="ARBA" id="ARBA00022475"/>
    </source>
</evidence>
<evidence type="ECO:0000256" key="1">
    <source>
        <dbReference type="ARBA" id="ARBA00004429"/>
    </source>
</evidence>
<accession>B3PL19</accession>
<keyword evidence="7" id="KW-0067">ATP-binding</keyword>
<dbReference type="CDD" id="cd03255">
    <property type="entry name" value="ABC_MJ0796_LolCDE_FtsE"/>
    <property type="match status" value="1"/>
</dbReference>
<dbReference type="SMART" id="SM00382">
    <property type="entry name" value="AAA"/>
    <property type="match status" value="1"/>
</dbReference>
<comment type="similarity">
    <text evidence="11">Belongs to the ABC transporter superfamily. Macrolide exporter (TC 3.A.1.122) family.</text>
</comment>
<evidence type="ECO:0000256" key="2">
    <source>
        <dbReference type="ARBA" id="ARBA00022448"/>
    </source>
</evidence>
<sequence>MSDIHPLIRLSGVTKTFYNGELAVEVLHGIDLDIYPGEFVAIMGQSGSGKSTLMNILGCLDKPTSGRYDFAGQDVAQLSQDDLARLRREAFGFVFQSYNLLAGSTASENVEMPAVYSGMAPGQRQARAAELLSSLGLAERMHHRPSQLSGGQQQRVSIARALMNGGQIILADEPTGALDSHSGREVMRLLKELSTQGHTIILITHDAEVAQHAQRLIEIRDGRVIADPGPMPRHTQDKPVPLHGGESSFASDLREAAKTAWRSLHHNLFRTALTLLGIVIGVASVITMLAIGDGAKKSVVDSISSMGSNLLLVLPGGPNQRGRGDIATLIPEDVEAIRQLDHIAAALPEVNGSYTLRYSNLDHSTEVSATASGFPMARKWPLAEGTFFTEDDEKNYATVAVLGKTVATKLFGERSPLGEYLIINNVLFQVIGVMSERGADPGGRDQDDKVFVPYTTGSLRIIGTRSLRNITISVDGEDNIATVESQVKQLLLGRHGVEDFQIRSMASLIDTLSATQNTMTILLGSIAAISLLVGGIGVMNIMLVSVTERTREIGIRMATGARQVNILQQFLLEALAVSALGGIIGVLLGLGCAFVVSHFGMSVAYSLAPVVLAFTCAFGTGLVFGYLPARTAARLDPVAALATE</sequence>
<dbReference type="Pfam" id="PF00005">
    <property type="entry name" value="ABC_tran"/>
    <property type="match status" value="1"/>
</dbReference>
<dbReference type="OrthoDB" id="9801477at2"/>
<dbReference type="InterPro" id="IPR017911">
    <property type="entry name" value="MacB-like_ATP-bd"/>
</dbReference>
<feature type="domain" description="ABC transporter" evidence="14">
    <location>
        <begin position="8"/>
        <end position="246"/>
    </location>
</feature>
<evidence type="ECO:0000256" key="13">
    <source>
        <dbReference type="SAM" id="Phobius"/>
    </source>
</evidence>
<feature type="transmembrane region" description="Helical" evidence="13">
    <location>
        <begin position="268"/>
        <end position="291"/>
    </location>
</feature>
<keyword evidence="9 13" id="KW-1133">Transmembrane helix</keyword>
<evidence type="ECO:0000256" key="4">
    <source>
        <dbReference type="ARBA" id="ARBA00022519"/>
    </source>
</evidence>
<dbReference type="AlphaFoldDB" id="B3PL19"/>
<dbReference type="InterPro" id="IPR003838">
    <property type="entry name" value="ABC3_permease_C"/>
</dbReference>
<evidence type="ECO:0000256" key="11">
    <source>
        <dbReference type="ARBA" id="ARBA00038388"/>
    </source>
</evidence>
<evidence type="ECO:0000256" key="7">
    <source>
        <dbReference type="ARBA" id="ARBA00022840"/>
    </source>
</evidence>
<dbReference type="STRING" id="498211.CJA_2533"/>
<dbReference type="RefSeq" id="WP_012488129.1">
    <property type="nucleotide sequence ID" value="NC_010995.1"/>
</dbReference>
<keyword evidence="5 13" id="KW-0812">Transmembrane</keyword>
<keyword evidence="8" id="KW-1278">Translocase</keyword>
<dbReference type="FunFam" id="3.40.50.300:FF:000032">
    <property type="entry name" value="Export ABC transporter ATP-binding protein"/>
    <property type="match status" value="1"/>
</dbReference>
<dbReference type="InterPro" id="IPR003439">
    <property type="entry name" value="ABC_transporter-like_ATP-bd"/>
</dbReference>
<dbReference type="eggNOG" id="COG1136">
    <property type="taxonomic scope" value="Bacteria"/>
</dbReference>
<dbReference type="Pfam" id="PF02687">
    <property type="entry name" value="FtsX"/>
    <property type="match status" value="1"/>
</dbReference>
<keyword evidence="10 13" id="KW-0472">Membrane</keyword>
<dbReference type="HOGENOM" id="CLU_000604_78_2_6"/>
<dbReference type="eggNOG" id="COG0577">
    <property type="taxonomic scope" value="Bacteria"/>
</dbReference>
<dbReference type="InterPro" id="IPR050250">
    <property type="entry name" value="Macrolide_Exporter_MacB"/>
</dbReference>
<gene>
    <name evidence="15" type="ordered locus">CJA_2533</name>
</gene>
<dbReference type="Pfam" id="PF12704">
    <property type="entry name" value="MacB_PCD"/>
    <property type="match status" value="1"/>
</dbReference>
<keyword evidence="6" id="KW-0547">Nucleotide-binding</keyword>
<evidence type="ECO:0000313" key="15">
    <source>
        <dbReference type="EMBL" id="ACE83421.1"/>
    </source>
</evidence>
<feature type="transmembrane region" description="Helical" evidence="13">
    <location>
        <begin position="521"/>
        <end position="546"/>
    </location>
</feature>
<dbReference type="GO" id="GO:0022857">
    <property type="term" value="F:transmembrane transporter activity"/>
    <property type="evidence" value="ECO:0007669"/>
    <property type="project" value="TreeGrafter"/>
</dbReference>
<keyword evidence="3" id="KW-1003">Cell membrane</keyword>
<dbReference type="PROSITE" id="PS50893">
    <property type="entry name" value="ABC_TRANSPORTER_2"/>
    <property type="match status" value="1"/>
</dbReference>
<dbReference type="SUPFAM" id="SSF52540">
    <property type="entry name" value="P-loop containing nucleoside triphosphate hydrolases"/>
    <property type="match status" value="1"/>
</dbReference>
<evidence type="ECO:0000313" key="16">
    <source>
        <dbReference type="Proteomes" id="UP000001036"/>
    </source>
</evidence>
<evidence type="ECO:0000256" key="5">
    <source>
        <dbReference type="ARBA" id="ARBA00022692"/>
    </source>
</evidence>
<dbReference type="GO" id="GO:1902495">
    <property type="term" value="C:transmembrane transporter complex"/>
    <property type="evidence" value="ECO:0007669"/>
    <property type="project" value="UniProtKB-ARBA"/>
</dbReference>
<feature type="transmembrane region" description="Helical" evidence="13">
    <location>
        <begin position="603"/>
        <end position="627"/>
    </location>
</feature>
<dbReference type="InterPro" id="IPR003593">
    <property type="entry name" value="AAA+_ATPase"/>
</dbReference>
<evidence type="ECO:0000256" key="12">
    <source>
        <dbReference type="ARBA" id="ARBA00041199"/>
    </source>
</evidence>
<protein>
    <recommendedName>
        <fullName evidence="12">Pyoverdine export ATP-binding/permease protein PvdT</fullName>
    </recommendedName>
</protein>
<reference evidence="15 16" key="1">
    <citation type="journal article" date="2008" name="J. Bacteriol.">
        <title>Insights into plant cell wall degradation from the genome sequence of the soil bacterium Cellvibrio japonicus.</title>
        <authorList>
            <person name="Deboy R.T."/>
            <person name="Mongodin E.F."/>
            <person name="Fouts D.E."/>
            <person name="Tailford L.E."/>
            <person name="Khouri H."/>
            <person name="Emerson J.B."/>
            <person name="Mohamoud Y."/>
            <person name="Watkins K."/>
            <person name="Henrissat B."/>
            <person name="Gilbert H.J."/>
            <person name="Nelson K.E."/>
        </authorList>
    </citation>
    <scope>NUCLEOTIDE SEQUENCE [LARGE SCALE GENOMIC DNA]</scope>
    <source>
        <strain evidence="15 16">Ueda107</strain>
    </source>
</reference>
<evidence type="ECO:0000256" key="9">
    <source>
        <dbReference type="ARBA" id="ARBA00022989"/>
    </source>
</evidence>
<dbReference type="GO" id="GO:0005524">
    <property type="term" value="F:ATP binding"/>
    <property type="evidence" value="ECO:0007669"/>
    <property type="project" value="UniProtKB-KW"/>
</dbReference>
<evidence type="ECO:0000256" key="6">
    <source>
        <dbReference type="ARBA" id="ARBA00022741"/>
    </source>
</evidence>
<keyword evidence="4" id="KW-0997">Cell inner membrane</keyword>
<dbReference type="PANTHER" id="PTHR30572:SF14">
    <property type="entry name" value="MACROLIDE EXPORT ATP-BINDING_PERMEASE PROTEIN MACB"/>
    <property type="match status" value="1"/>
</dbReference>
<dbReference type="InterPro" id="IPR027417">
    <property type="entry name" value="P-loop_NTPase"/>
</dbReference>
<dbReference type="GO" id="GO:0016887">
    <property type="term" value="F:ATP hydrolysis activity"/>
    <property type="evidence" value="ECO:0007669"/>
    <property type="project" value="InterPro"/>
</dbReference>
<dbReference type="GO" id="GO:0005886">
    <property type="term" value="C:plasma membrane"/>
    <property type="evidence" value="ECO:0007669"/>
    <property type="project" value="UniProtKB-SubCell"/>
</dbReference>
<dbReference type="Proteomes" id="UP000001036">
    <property type="component" value="Chromosome"/>
</dbReference>
<name>B3PL19_CELJU</name>
<dbReference type="Gene3D" id="3.40.50.300">
    <property type="entry name" value="P-loop containing nucleotide triphosphate hydrolases"/>
    <property type="match status" value="1"/>
</dbReference>
<feature type="transmembrane region" description="Helical" evidence="13">
    <location>
        <begin position="570"/>
        <end position="597"/>
    </location>
</feature>
<evidence type="ECO:0000259" key="14">
    <source>
        <dbReference type="PROSITE" id="PS50893"/>
    </source>
</evidence>
<organism evidence="15 16">
    <name type="scientific">Cellvibrio japonicus (strain Ueda107)</name>
    <name type="common">Pseudomonas fluorescens subsp. cellulosa</name>
    <dbReference type="NCBI Taxonomy" id="498211"/>
    <lineage>
        <taxon>Bacteria</taxon>
        <taxon>Pseudomonadati</taxon>
        <taxon>Pseudomonadota</taxon>
        <taxon>Gammaproteobacteria</taxon>
        <taxon>Cellvibrionales</taxon>
        <taxon>Cellvibrionaceae</taxon>
        <taxon>Cellvibrio</taxon>
    </lineage>
</organism>
<comment type="subcellular location">
    <subcellularLocation>
        <location evidence="1">Cell inner membrane</location>
        <topology evidence="1">Multi-pass membrane protein</topology>
    </subcellularLocation>
</comment>
<dbReference type="InterPro" id="IPR025857">
    <property type="entry name" value="MacB_PCD"/>
</dbReference>
<proteinExistence type="inferred from homology"/>
<evidence type="ECO:0000256" key="8">
    <source>
        <dbReference type="ARBA" id="ARBA00022967"/>
    </source>
</evidence>
<dbReference type="PROSITE" id="PS00211">
    <property type="entry name" value="ABC_TRANSPORTER_1"/>
    <property type="match status" value="1"/>
</dbReference>
<keyword evidence="16" id="KW-1185">Reference proteome</keyword>
<dbReference type="EMBL" id="CP000934">
    <property type="protein sequence ID" value="ACE83421.1"/>
    <property type="molecule type" value="Genomic_DNA"/>
</dbReference>